<organism evidence="3">
    <name type="scientific">Salmonella enterica</name>
    <name type="common">Salmonella choleraesuis</name>
    <dbReference type="NCBI Taxonomy" id="28901"/>
    <lineage>
        <taxon>Bacteria</taxon>
        <taxon>Pseudomonadati</taxon>
        <taxon>Pseudomonadota</taxon>
        <taxon>Gammaproteobacteria</taxon>
        <taxon>Enterobacterales</taxon>
        <taxon>Enterobacteriaceae</taxon>
        <taxon>Salmonella</taxon>
    </lineage>
</organism>
<sequence length="479" mass="50466">MSTVISASTRVPGTYVGFDFSRAGRALAADGQSVVILGQRLAGTVAALTPTDVFSGNEAAQYFGRGSQVHRMVMRAIDANSNIQLSVCALDDDPAGVAATGSVMLSGTASGTGQVRLQVAGTTVAIAVATGDKAEDLTPRLAAAFSAFPDLPVTAAAEDVVTGKDAGGNDVTAPGVVLTARNKGACGNQVGLTLTVTAEGLTGTLSPLTGGQGDPDIAPALAAIFSAGHTLIVTPYSTDEALRTLATHLDNVSGPTEQRAAFGVLGWRDSLSTGITLTGNANAKRLTVGWHNHSVLPDGELAAVYAARIVSEDDPSEPLDNLSLPGLDITPREYWPMRTEEEKALHNGLTPFRVQGSTVQVVRAISTYVKNAAGINDATLLDITTLRTLDYVRVAWRTRMAQRFPNGGKLTDHRLRQVKSETLDVLYQLESLEMVEKVQQYQDQVMVLPNKQDDTRADVSIPASVVRGLHILTGTIYLY</sequence>
<proteinExistence type="inferred from homology"/>
<accession>A0A5V0QBA3</accession>
<feature type="domain" description="Tail sheath protein C-terminal" evidence="2">
    <location>
        <begin position="377"/>
        <end position="478"/>
    </location>
</feature>
<evidence type="ECO:0000313" key="3">
    <source>
        <dbReference type="EMBL" id="EBS7983629.1"/>
    </source>
</evidence>
<gene>
    <name evidence="3" type="ORF">CEJ09_17575</name>
</gene>
<evidence type="ECO:0000256" key="1">
    <source>
        <dbReference type="ARBA" id="ARBA00008005"/>
    </source>
</evidence>
<comment type="caution">
    <text evidence="3">The sequence shown here is derived from an EMBL/GenBank/DDBJ whole genome shotgun (WGS) entry which is preliminary data.</text>
</comment>
<dbReference type="PIRSF" id="PIRSF007349">
    <property type="entry name" value="Tsp_L"/>
    <property type="match status" value="1"/>
</dbReference>
<protein>
    <submittedName>
        <fullName evidence="3">Phage tail protein</fullName>
    </submittedName>
</protein>
<dbReference type="EMBL" id="AAGWQQ010000046">
    <property type="protein sequence ID" value="EBS7983629.1"/>
    <property type="molecule type" value="Genomic_DNA"/>
</dbReference>
<dbReference type="Pfam" id="PF17482">
    <property type="entry name" value="Phage_sheath_1C"/>
    <property type="match status" value="1"/>
</dbReference>
<dbReference type="InterPro" id="IPR007067">
    <property type="entry name" value="Tail_sheath"/>
</dbReference>
<evidence type="ECO:0000259" key="2">
    <source>
        <dbReference type="Pfam" id="PF17482"/>
    </source>
</evidence>
<dbReference type="InterPro" id="IPR020287">
    <property type="entry name" value="Tail_sheath_C"/>
</dbReference>
<name>A0A5V0QBA3_SALER</name>
<comment type="similarity">
    <text evidence="1">Belongs to the myoviridae tail sheath protein family.</text>
</comment>
<reference evidence="3" key="1">
    <citation type="submission" date="2018-07" db="EMBL/GenBank/DDBJ databases">
        <authorList>
            <consortium name="PulseNet: The National Subtyping Network for Foodborne Disease Surveillance"/>
            <person name="Tarr C.L."/>
            <person name="Trees E."/>
            <person name="Katz L.S."/>
            <person name="Carleton-Romer H.A."/>
            <person name="Stroika S."/>
            <person name="Kucerova Z."/>
            <person name="Roache K.F."/>
            <person name="Sabol A.L."/>
            <person name="Besser J."/>
            <person name="Gerner-Smidt P."/>
        </authorList>
    </citation>
    <scope>NUCLEOTIDE SEQUENCE</scope>
    <source>
        <strain evidence="3">PNUSAS015592</strain>
    </source>
</reference>
<dbReference type="AlphaFoldDB" id="A0A5V0QBA3"/>